<keyword evidence="2" id="KW-0547">Nucleotide-binding</keyword>
<evidence type="ECO:0000256" key="1">
    <source>
        <dbReference type="ARBA" id="ARBA00008959"/>
    </source>
</evidence>
<dbReference type="Pfam" id="PF12002">
    <property type="entry name" value="MgsA_C"/>
    <property type="match status" value="1"/>
</dbReference>
<name>A0ABV7YGJ3_9ACTN</name>
<evidence type="ECO:0000256" key="3">
    <source>
        <dbReference type="ARBA" id="ARBA00022840"/>
    </source>
</evidence>
<dbReference type="InterPro" id="IPR003593">
    <property type="entry name" value="AAA+_ATPase"/>
</dbReference>
<dbReference type="Proteomes" id="UP001595699">
    <property type="component" value="Unassembled WGS sequence"/>
</dbReference>
<dbReference type="InterPro" id="IPR051314">
    <property type="entry name" value="AAA_ATPase_RarA/MGS1/WRNIP1"/>
</dbReference>
<dbReference type="InterPro" id="IPR021886">
    <property type="entry name" value="MgsA_C"/>
</dbReference>
<sequence>MADAPLAARMRPRTVDEIVGQEQVIGPGRTLRALIERDELRSAILWGPAGTGKTTIAHIVADRTNAPVEKLSAISSGVADVRKVIANARKVGRTVLFLDEIHRFNRAQQDAFLGAVEDGVIVLIGATTENPFFEVNSPLLSRSLLFRLEPLSPENVVTLLRRALTDERGLPGTAADDEALAWIADKSGGDARTAYNALEAGAELAAARGDDRVTLDDAQQALARRAIRYDKAQDRHYDVISAFIKSMRGSDPDAALFWLFEMIEGGEDPKFIARRMIVLASEDIGLADPQALVIATAAAQANEYVGLPESAFALAQAAVYLSLAPKSNAIMRAMIKAKEDVAARSHEVPAHLGGSDKARGRKLASQGKGYKYPHAYPDGEVEQSYRPPELEGKTYWDPEPDHTFKK</sequence>
<evidence type="ECO:0000313" key="7">
    <source>
        <dbReference type="Proteomes" id="UP001595699"/>
    </source>
</evidence>
<dbReference type="RefSeq" id="WP_205115243.1">
    <property type="nucleotide sequence ID" value="NZ_JAFBCM010000001.1"/>
</dbReference>
<dbReference type="Gene3D" id="1.20.272.10">
    <property type="match status" value="1"/>
</dbReference>
<feature type="region of interest" description="Disordered" evidence="4">
    <location>
        <begin position="346"/>
        <end position="406"/>
    </location>
</feature>
<dbReference type="PANTHER" id="PTHR13779">
    <property type="entry name" value="WERNER HELICASE-INTERACTING PROTEIN 1 FAMILY MEMBER"/>
    <property type="match status" value="1"/>
</dbReference>
<feature type="domain" description="AAA+ ATPase" evidence="5">
    <location>
        <begin position="39"/>
        <end position="154"/>
    </location>
</feature>
<comment type="similarity">
    <text evidence="1">Belongs to the AAA ATPase family. RarA/MGS1/WRNIP1 subfamily.</text>
</comment>
<accession>A0ABV7YGJ3</accession>
<dbReference type="SMART" id="SM00382">
    <property type="entry name" value="AAA"/>
    <property type="match status" value="1"/>
</dbReference>
<dbReference type="SUPFAM" id="SSF52540">
    <property type="entry name" value="P-loop containing nucleoside triphosphate hydrolases"/>
    <property type="match status" value="1"/>
</dbReference>
<dbReference type="Gene3D" id="1.10.8.60">
    <property type="match status" value="1"/>
</dbReference>
<feature type="compositionally biased region" description="Basic and acidic residues" evidence="4">
    <location>
        <begin position="388"/>
        <end position="406"/>
    </location>
</feature>
<comment type="caution">
    <text evidence="6">The sequence shown here is derived from an EMBL/GenBank/DDBJ whole genome shotgun (WGS) entry which is preliminary data.</text>
</comment>
<proteinExistence type="inferred from homology"/>
<dbReference type="SUPFAM" id="SSF48019">
    <property type="entry name" value="post-AAA+ oligomerization domain-like"/>
    <property type="match status" value="1"/>
</dbReference>
<evidence type="ECO:0000256" key="4">
    <source>
        <dbReference type="SAM" id="MobiDB-lite"/>
    </source>
</evidence>
<feature type="compositionally biased region" description="Basic and acidic residues" evidence="4">
    <location>
        <begin position="346"/>
        <end position="358"/>
    </location>
</feature>
<dbReference type="Pfam" id="PF00004">
    <property type="entry name" value="AAA"/>
    <property type="match status" value="1"/>
</dbReference>
<dbReference type="InterPro" id="IPR027417">
    <property type="entry name" value="P-loop_NTPase"/>
</dbReference>
<dbReference type="Gene3D" id="1.10.3710.10">
    <property type="entry name" value="DNA polymerase III clamp loader subunits, C-terminal domain"/>
    <property type="match status" value="1"/>
</dbReference>
<reference evidence="7" key="1">
    <citation type="journal article" date="2019" name="Int. J. Syst. Evol. Microbiol.">
        <title>The Global Catalogue of Microorganisms (GCM) 10K type strain sequencing project: providing services to taxonomists for standard genome sequencing and annotation.</title>
        <authorList>
            <consortium name="The Broad Institute Genomics Platform"/>
            <consortium name="The Broad Institute Genome Sequencing Center for Infectious Disease"/>
            <person name="Wu L."/>
            <person name="Ma J."/>
        </authorList>
    </citation>
    <scope>NUCLEOTIDE SEQUENCE [LARGE SCALE GENOMIC DNA]</scope>
    <source>
        <strain evidence="7">CGMCC 4.7241</strain>
    </source>
</reference>
<evidence type="ECO:0000259" key="5">
    <source>
        <dbReference type="SMART" id="SM00382"/>
    </source>
</evidence>
<gene>
    <name evidence="6" type="ORF">ACFOUW_25975</name>
</gene>
<dbReference type="Gene3D" id="3.40.50.300">
    <property type="entry name" value="P-loop containing nucleotide triphosphate hydrolases"/>
    <property type="match status" value="1"/>
</dbReference>
<dbReference type="Pfam" id="PF16193">
    <property type="entry name" value="AAA_assoc_2"/>
    <property type="match status" value="1"/>
</dbReference>
<evidence type="ECO:0000313" key="6">
    <source>
        <dbReference type="EMBL" id="MFC3764311.1"/>
    </source>
</evidence>
<dbReference type="InterPro" id="IPR003959">
    <property type="entry name" value="ATPase_AAA_core"/>
</dbReference>
<dbReference type="InterPro" id="IPR008921">
    <property type="entry name" value="DNA_pol3_clamp-load_cplx_C"/>
</dbReference>
<evidence type="ECO:0000256" key="2">
    <source>
        <dbReference type="ARBA" id="ARBA00022741"/>
    </source>
</evidence>
<dbReference type="InterPro" id="IPR032423">
    <property type="entry name" value="AAA_assoc_2"/>
</dbReference>
<keyword evidence="7" id="KW-1185">Reference proteome</keyword>
<dbReference type="CDD" id="cd00009">
    <property type="entry name" value="AAA"/>
    <property type="match status" value="1"/>
</dbReference>
<dbReference type="CDD" id="cd18139">
    <property type="entry name" value="HLD_clamp_RarA"/>
    <property type="match status" value="1"/>
</dbReference>
<protein>
    <submittedName>
        <fullName evidence="6">Replication-associated recombination protein A</fullName>
    </submittedName>
</protein>
<dbReference type="EMBL" id="JBHRZH010000023">
    <property type="protein sequence ID" value="MFC3764311.1"/>
    <property type="molecule type" value="Genomic_DNA"/>
</dbReference>
<keyword evidence="3" id="KW-0067">ATP-binding</keyword>
<dbReference type="PANTHER" id="PTHR13779:SF7">
    <property type="entry name" value="ATPASE WRNIP1"/>
    <property type="match status" value="1"/>
</dbReference>
<organism evidence="6 7">
    <name type="scientific">Tenggerimyces flavus</name>
    <dbReference type="NCBI Taxonomy" id="1708749"/>
    <lineage>
        <taxon>Bacteria</taxon>
        <taxon>Bacillati</taxon>
        <taxon>Actinomycetota</taxon>
        <taxon>Actinomycetes</taxon>
        <taxon>Propionibacteriales</taxon>
        <taxon>Nocardioidaceae</taxon>
        <taxon>Tenggerimyces</taxon>
    </lineage>
</organism>